<dbReference type="InterPro" id="IPR001867">
    <property type="entry name" value="OmpR/PhoB-type_DNA-bd"/>
</dbReference>
<dbReference type="GO" id="GO:0006355">
    <property type="term" value="P:regulation of DNA-templated transcription"/>
    <property type="evidence" value="ECO:0007669"/>
    <property type="project" value="InterPro"/>
</dbReference>
<keyword evidence="5" id="KW-0804">Transcription</keyword>
<dbReference type="SMART" id="SM00862">
    <property type="entry name" value="Trans_reg_C"/>
    <property type="match status" value="1"/>
</dbReference>
<dbReference type="InterPro" id="IPR006291">
    <property type="entry name" value="CusR-like"/>
</dbReference>
<dbReference type="CDD" id="cd19935">
    <property type="entry name" value="REC_OmpR_CusR-like"/>
    <property type="match status" value="1"/>
</dbReference>
<dbReference type="GO" id="GO:0032993">
    <property type="term" value="C:protein-DNA complex"/>
    <property type="evidence" value="ECO:0007669"/>
    <property type="project" value="TreeGrafter"/>
</dbReference>
<dbReference type="PROSITE" id="PS51755">
    <property type="entry name" value="OMPR_PHOB"/>
    <property type="match status" value="1"/>
</dbReference>
<evidence type="ECO:0000256" key="2">
    <source>
        <dbReference type="ARBA" id="ARBA00023012"/>
    </source>
</evidence>
<dbReference type="SUPFAM" id="SSF52172">
    <property type="entry name" value="CheY-like"/>
    <property type="match status" value="1"/>
</dbReference>
<dbReference type="PROSITE" id="PS50110">
    <property type="entry name" value="RESPONSE_REGULATORY"/>
    <property type="match status" value="1"/>
</dbReference>
<protein>
    <submittedName>
        <fullName evidence="10">DNA-binding response regulator HprR</fullName>
    </submittedName>
</protein>
<keyword evidence="3" id="KW-0805">Transcription regulation</keyword>
<keyword evidence="2" id="KW-0902">Two-component regulatory system</keyword>
<dbReference type="SMART" id="SM00448">
    <property type="entry name" value="REC"/>
    <property type="match status" value="1"/>
</dbReference>
<evidence type="ECO:0000259" key="9">
    <source>
        <dbReference type="PROSITE" id="PS51755"/>
    </source>
</evidence>
<dbReference type="Pfam" id="PF00486">
    <property type="entry name" value="Trans_reg_C"/>
    <property type="match status" value="1"/>
</dbReference>
<dbReference type="InterPro" id="IPR001789">
    <property type="entry name" value="Sig_transdc_resp-reg_receiver"/>
</dbReference>
<dbReference type="InterPro" id="IPR011006">
    <property type="entry name" value="CheY-like_superfamily"/>
</dbReference>
<name>A0A482PKD3_CITRO</name>
<dbReference type="NCBIfam" id="TIGR01387">
    <property type="entry name" value="cztR_silR_copR"/>
    <property type="match status" value="1"/>
</dbReference>
<dbReference type="Gene3D" id="1.10.10.10">
    <property type="entry name" value="Winged helix-like DNA-binding domain superfamily/Winged helix DNA-binding domain"/>
    <property type="match status" value="1"/>
</dbReference>
<dbReference type="OMA" id="LAEVWDW"/>
<evidence type="ECO:0000313" key="10">
    <source>
        <dbReference type="EMBL" id="QBY31211.1"/>
    </source>
</evidence>
<dbReference type="Gene3D" id="6.10.250.690">
    <property type="match status" value="1"/>
</dbReference>
<feature type="domain" description="OmpR/PhoB-type" evidence="9">
    <location>
        <begin position="122"/>
        <end position="220"/>
    </location>
</feature>
<dbReference type="InterPro" id="IPR036388">
    <property type="entry name" value="WH-like_DNA-bd_sf"/>
</dbReference>
<dbReference type="GO" id="GO:0000976">
    <property type="term" value="F:transcription cis-regulatory region binding"/>
    <property type="evidence" value="ECO:0007669"/>
    <property type="project" value="TreeGrafter"/>
</dbReference>
<evidence type="ECO:0000256" key="4">
    <source>
        <dbReference type="ARBA" id="ARBA00023125"/>
    </source>
</evidence>
<organism evidence="10">
    <name type="scientific">Citrobacter rodentium</name>
    <dbReference type="NCBI Taxonomy" id="67825"/>
    <lineage>
        <taxon>Bacteria</taxon>
        <taxon>Pseudomonadati</taxon>
        <taxon>Pseudomonadota</taxon>
        <taxon>Gammaproteobacteria</taxon>
        <taxon>Enterobacterales</taxon>
        <taxon>Enterobacteriaceae</taxon>
        <taxon>Citrobacter</taxon>
    </lineage>
</organism>
<reference evidence="10" key="1">
    <citation type="submission" date="2019-03" db="EMBL/GenBank/DDBJ databases">
        <title>Complete genome sequence of enteropathogenic Citrobacter rodentium strain DBS100.</title>
        <authorList>
            <person name="Popov G."/>
            <person name="Fiebig A."/>
            <person name="Shideler S."/>
            <person name="Coombes B."/>
            <person name="Savchenko A."/>
        </authorList>
    </citation>
    <scope>NUCLEOTIDE SEQUENCE</scope>
    <source>
        <strain evidence="10">DBS100</strain>
    </source>
</reference>
<dbReference type="GO" id="GO:0005829">
    <property type="term" value="C:cytosol"/>
    <property type="evidence" value="ECO:0007669"/>
    <property type="project" value="TreeGrafter"/>
</dbReference>
<proteinExistence type="predicted"/>
<dbReference type="FunFam" id="1.10.10.10:FF:000005">
    <property type="entry name" value="Two-component system response regulator"/>
    <property type="match status" value="1"/>
</dbReference>
<dbReference type="CDD" id="cd00383">
    <property type="entry name" value="trans_reg_C"/>
    <property type="match status" value="1"/>
</dbReference>
<dbReference type="SUPFAM" id="SSF46894">
    <property type="entry name" value="C-terminal effector domain of the bipartite response regulators"/>
    <property type="match status" value="1"/>
</dbReference>
<evidence type="ECO:0000256" key="1">
    <source>
        <dbReference type="ARBA" id="ARBA00022553"/>
    </source>
</evidence>
<accession>A0A482PKD3</accession>
<evidence type="ECO:0000256" key="6">
    <source>
        <dbReference type="PROSITE-ProRule" id="PRU00169"/>
    </source>
</evidence>
<evidence type="ECO:0000256" key="3">
    <source>
        <dbReference type="ARBA" id="ARBA00023015"/>
    </source>
</evidence>
<gene>
    <name evidence="10" type="primary">hprR</name>
    <name evidence="10" type="ORF">E2R62_21990</name>
</gene>
<dbReference type="AlphaFoldDB" id="A0A482PKD3"/>
<dbReference type="InterPro" id="IPR016032">
    <property type="entry name" value="Sig_transdc_resp-reg_C-effctor"/>
</dbReference>
<feature type="DNA-binding region" description="OmpR/PhoB-type" evidence="7">
    <location>
        <begin position="122"/>
        <end position="220"/>
    </location>
</feature>
<keyword evidence="1 6" id="KW-0597">Phosphoprotein</keyword>
<dbReference type="Gene3D" id="3.40.50.2300">
    <property type="match status" value="1"/>
</dbReference>
<dbReference type="GO" id="GO:0000156">
    <property type="term" value="F:phosphorelay response regulator activity"/>
    <property type="evidence" value="ECO:0007669"/>
    <property type="project" value="TreeGrafter"/>
</dbReference>
<sequence length="226" mass="25433">MKILLIEDNQKTRDWVSQGLSEAGYVVDQASDGKEGLRFALQESYALIILDIMLPGLDGWQVLKALRTANQTPVICLTARDAVEDRVKGLESSANDYLVKPFSFAELLARVRAQLRNHSPHHTYLKISGLEMDSVRQSVSRDGKAIVLTRKEFLLLWLLASRAGEIIPRTVIASEVWGINFDSETNTVDVAIRRLRSKVDDPFDVKLIGTVRGMGYRFRADEHHEA</sequence>
<keyword evidence="4 7" id="KW-0238">DNA-binding</keyword>
<dbReference type="InterPro" id="IPR039420">
    <property type="entry name" value="WalR-like"/>
</dbReference>
<evidence type="ECO:0000256" key="5">
    <source>
        <dbReference type="ARBA" id="ARBA00023163"/>
    </source>
</evidence>
<dbReference type="NCBIfam" id="NF008567">
    <property type="entry name" value="PRK11517.1"/>
    <property type="match status" value="1"/>
</dbReference>
<evidence type="ECO:0000259" key="8">
    <source>
        <dbReference type="PROSITE" id="PS50110"/>
    </source>
</evidence>
<feature type="domain" description="Response regulatory" evidence="8">
    <location>
        <begin position="2"/>
        <end position="115"/>
    </location>
</feature>
<evidence type="ECO:0000256" key="7">
    <source>
        <dbReference type="PROSITE-ProRule" id="PRU01091"/>
    </source>
</evidence>
<feature type="modified residue" description="4-aspartylphosphate" evidence="6">
    <location>
        <position position="51"/>
    </location>
</feature>
<dbReference type="PANTHER" id="PTHR48111">
    <property type="entry name" value="REGULATOR OF RPOS"/>
    <property type="match status" value="1"/>
</dbReference>
<dbReference type="Pfam" id="PF00072">
    <property type="entry name" value="Response_reg"/>
    <property type="match status" value="1"/>
</dbReference>
<dbReference type="PANTHER" id="PTHR48111:SF41">
    <property type="entry name" value="TRANSCRIPTIONAL REGULATORY PROTEIN CUSR-RELATED"/>
    <property type="match status" value="1"/>
</dbReference>
<dbReference type="EMBL" id="CP038008">
    <property type="protein sequence ID" value="QBY31211.1"/>
    <property type="molecule type" value="Genomic_DNA"/>
</dbReference>
<dbReference type="RefSeq" id="WP_012908859.1">
    <property type="nucleotide sequence ID" value="NZ_CAJTBI010000003.1"/>
</dbReference>
<dbReference type="FunFam" id="3.40.50.2300:FF:000001">
    <property type="entry name" value="DNA-binding response regulator PhoB"/>
    <property type="match status" value="1"/>
</dbReference>